<proteinExistence type="predicted"/>
<dbReference type="PANTHER" id="PTHR10937:SF17">
    <property type="entry name" value="GLUCOSAMINE-FRUCTOSE-6-PHOSPHATE AMINOTRANSFERASE"/>
    <property type="match status" value="1"/>
</dbReference>
<keyword evidence="3" id="KW-0032">Aminotransferase</keyword>
<dbReference type="Gene3D" id="3.40.50.10490">
    <property type="entry name" value="Glucose-6-phosphate isomerase like protein, domain 1"/>
    <property type="match status" value="2"/>
</dbReference>
<evidence type="ECO:0000259" key="2">
    <source>
        <dbReference type="PROSITE" id="PS51464"/>
    </source>
</evidence>
<feature type="domain" description="SIS" evidence="2">
    <location>
        <begin position="26"/>
        <end position="166"/>
    </location>
</feature>
<dbReference type="GO" id="GO:0006002">
    <property type="term" value="P:fructose 6-phosphate metabolic process"/>
    <property type="evidence" value="ECO:0007669"/>
    <property type="project" value="TreeGrafter"/>
</dbReference>
<dbReference type="PANTHER" id="PTHR10937">
    <property type="entry name" value="GLUCOSAMINE--FRUCTOSE-6-PHOSPHATE AMINOTRANSFERASE, ISOMERIZING"/>
    <property type="match status" value="1"/>
</dbReference>
<dbReference type="AlphaFoldDB" id="A0A1B7HJP6"/>
<dbReference type="Proteomes" id="UP000078286">
    <property type="component" value="Unassembled WGS sequence"/>
</dbReference>
<dbReference type="GO" id="GO:0006047">
    <property type="term" value="P:UDP-N-acetylglucosamine metabolic process"/>
    <property type="evidence" value="ECO:0007669"/>
    <property type="project" value="TreeGrafter"/>
</dbReference>
<evidence type="ECO:0000256" key="1">
    <source>
        <dbReference type="ARBA" id="ARBA00022737"/>
    </source>
</evidence>
<dbReference type="InterPro" id="IPR035490">
    <property type="entry name" value="GlmS/FrlB_SIS"/>
</dbReference>
<organism evidence="3 4">
    <name type="scientific">Buttiauxella noackiae ATCC 51607</name>
    <dbReference type="NCBI Taxonomy" id="1354255"/>
    <lineage>
        <taxon>Bacteria</taxon>
        <taxon>Pseudomonadati</taxon>
        <taxon>Pseudomonadota</taxon>
        <taxon>Gammaproteobacteria</taxon>
        <taxon>Enterobacterales</taxon>
        <taxon>Enterobacteriaceae</taxon>
        <taxon>Buttiauxella</taxon>
    </lineage>
</organism>
<keyword evidence="1" id="KW-0677">Repeat</keyword>
<evidence type="ECO:0000313" key="4">
    <source>
        <dbReference type="Proteomes" id="UP000078286"/>
    </source>
</evidence>
<dbReference type="CDD" id="cd05008">
    <property type="entry name" value="SIS_GlmS_GlmD_1"/>
    <property type="match status" value="1"/>
</dbReference>
<accession>A0A1B7HJP6</accession>
<dbReference type="CDD" id="cd05009">
    <property type="entry name" value="SIS_GlmS_GlmD_2"/>
    <property type="match status" value="1"/>
</dbReference>
<dbReference type="RefSeq" id="WP_064555614.1">
    <property type="nucleotide sequence ID" value="NZ_LXEO01000049.1"/>
</dbReference>
<comment type="caution">
    <text evidence="3">The sequence shown here is derived from an EMBL/GenBank/DDBJ whole genome shotgun (WGS) entry which is preliminary data.</text>
</comment>
<reference evidence="3 4" key="1">
    <citation type="submission" date="2016-04" db="EMBL/GenBank/DDBJ databases">
        <title>ATOL: Assembling a taxonomically balanced genome-scale reconstruction of the evolutionary history of the Enterobacteriaceae.</title>
        <authorList>
            <person name="Plunkett G.III."/>
            <person name="Neeno-Eckwall E.C."/>
            <person name="Glasner J.D."/>
            <person name="Perna N.T."/>
        </authorList>
    </citation>
    <scope>NUCLEOTIDE SEQUENCE [LARGE SCALE GENOMIC DNA]</scope>
    <source>
        <strain evidence="3 4">ATCC 51607</strain>
    </source>
</reference>
<dbReference type="Pfam" id="PF01380">
    <property type="entry name" value="SIS"/>
    <property type="match status" value="1"/>
</dbReference>
<sequence length="356" mass="39785">MKPTMMTYIHEEQATLSAMLDRYPHDLPEIKGKGTWLVLATGSSINAIKSAKYYVENLANVRITVEEPFHFQHYEKMDTATDLVLGVSQSGESTSTINAIKHIGKSFPVVTYGLTSKLSSELAKTVDHAIDIEIGEERVGYVTKGYVATIFKFMLLGLYTARCNGLITETQEGEELAKLSVAVKSIPQIIDTTEVFFEKWKDELTASPRFTAIGYGPSVGVIKEMETKFAETIRVPSQGVELEAFMHGPYFEVNGNHRMFFLDTPGEARERLLLLKAYEQKYTDYIYTVKLGESSDERTLAINADVDIFIAPLLMVIPFQILAHHIAEAKGNNLPQRIFTDFGISVKSKTKPGDYA</sequence>
<keyword evidence="4" id="KW-1185">Reference proteome</keyword>
<dbReference type="GO" id="GO:0097367">
    <property type="term" value="F:carbohydrate derivative binding"/>
    <property type="evidence" value="ECO:0007669"/>
    <property type="project" value="InterPro"/>
</dbReference>
<evidence type="ECO:0000313" key="3">
    <source>
        <dbReference type="EMBL" id="OAT15796.1"/>
    </source>
</evidence>
<dbReference type="InterPro" id="IPR035466">
    <property type="entry name" value="GlmS/AgaS_SIS"/>
</dbReference>
<dbReference type="GO" id="GO:0006487">
    <property type="term" value="P:protein N-linked glycosylation"/>
    <property type="evidence" value="ECO:0007669"/>
    <property type="project" value="TreeGrafter"/>
</dbReference>
<dbReference type="InterPro" id="IPR046348">
    <property type="entry name" value="SIS_dom_sf"/>
</dbReference>
<dbReference type="GO" id="GO:0004360">
    <property type="term" value="F:glutamine-fructose-6-phosphate transaminase (isomerizing) activity"/>
    <property type="evidence" value="ECO:0007669"/>
    <property type="project" value="TreeGrafter"/>
</dbReference>
<dbReference type="InterPro" id="IPR001347">
    <property type="entry name" value="SIS_dom"/>
</dbReference>
<dbReference type="PATRIC" id="fig|1354255.3.peg.3339"/>
<dbReference type="PROSITE" id="PS51464">
    <property type="entry name" value="SIS"/>
    <property type="match status" value="1"/>
</dbReference>
<dbReference type="EMBL" id="LXEO01000049">
    <property type="protein sequence ID" value="OAT15796.1"/>
    <property type="molecule type" value="Genomic_DNA"/>
</dbReference>
<gene>
    <name evidence="3" type="ORF">M979_3244</name>
</gene>
<protein>
    <submittedName>
        <fullName evidence="3">Putative glucosamine-fructose-6-phosphate aminotransferase</fullName>
    </submittedName>
</protein>
<dbReference type="SUPFAM" id="SSF53697">
    <property type="entry name" value="SIS domain"/>
    <property type="match status" value="1"/>
</dbReference>
<name>A0A1B7HJP6_9ENTR</name>
<keyword evidence="3" id="KW-0808">Transferase</keyword>